<feature type="signal peptide" evidence="1">
    <location>
        <begin position="1"/>
        <end position="21"/>
    </location>
</feature>
<evidence type="ECO:0000313" key="3">
    <source>
        <dbReference type="Proteomes" id="UP000504635"/>
    </source>
</evidence>
<organism evidence="3 4">
    <name type="scientific">Sitophilus oryzae</name>
    <name type="common">Rice weevil</name>
    <name type="synonym">Curculio oryzae</name>
    <dbReference type="NCBI Taxonomy" id="7048"/>
    <lineage>
        <taxon>Eukaryota</taxon>
        <taxon>Metazoa</taxon>
        <taxon>Ecdysozoa</taxon>
        <taxon>Arthropoda</taxon>
        <taxon>Hexapoda</taxon>
        <taxon>Insecta</taxon>
        <taxon>Pterygota</taxon>
        <taxon>Neoptera</taxon>
        <taxon>Endopterygota</taxon>
        <taxon>Coleoptera</taxon>
        <taxon>Polyphaga</taxon>
        <taxon>Cucujiformia</taxon>
        <taxon>Curculionidae</taxon>
        <taxon>Dryophthorinae</taxon>
        <taxon>Sitophilus</taxon>
    </lineage>
</organism>
<dbReference type="InterPro" id="IPR001368">
    <property type="entry name" value="TNFR/NGFR_Cys_rich_reg"/>
</dbReference>
<proteinExistence type="predicted"/>
<dbReference type="PROSITE" id="PS00652">
    <property type="entry name" value="TNFR_NGFR_1"/>
    <property type="match status" value="1"/>
</dbReference>
<dbReference type="GeneID" id="115891882"/>
<evidence type="ECO:0000313" key="4">
    <source>
        <dbReference type="RefSeq" id="XP_030768342.1"/>
    </source>
</evidence>
<name>A0A6J2YYM6_SITOR</name>
<gene>
    <name evidence="4" type="primary">LOC115891882</name>
</gene>
<keyword evidence="3" id="KW-1185">Reference proteome</keyword>
<evidence type="ECO:0000256" key="1">
    <source>
        <dbReference type="SAM" id="SignalP"/>
    </source>
</evidence>
<dbReference type="Proteomes" id="UP000504635">
    <property type="component" value="Unplaced"/>
</dbReference>
<dbReference type="OrthoDB" id="6741455at2759"/>
<reference evidence="4" key="1">
    <citation type="submission" date="2025-08" db="UniProtKB">
        <authorList>
            <consortium name="RefSeq"/>
        </authorList>
    </citation>
    <scope>IDENTIFICATION</scope>
    <source>
        <tissue evidence="4">Gonads</tissue>
    </source>
</reference>
<dbReference type="InParanoid" id="A0A6J2YYM6"/>
<protein>
    <submittedName>
        <fullName evidence="4">Uncharacterized protein LOC115891882</fullName>
    </submittedName>
</protein>
<keyword evidence="1" id="KW-0732">Signal</keyword>
<dbReference type="AlphaFoldDB" id="A0A6J2YYM6"/>
<feature type="domain" description="TNFR-Cys" evidence="2">
    <location>
        <begin position="41"/>
        <end position="76"/>
    </location>
</feature>
<dbReference type="KEGG" id="soy:115891882"/>
<accession>A0A6J2YYM6</accession>
<feature type="chain" id="PRO_5026881506" evidence="1">
    <location>
        <begin position="22"/>
        <end position="139"/>
    </location>
</feature>
<sequence length="139" mass="15188">MNQITLLFIVFLIWDIKDVLTVCEDPTLCSRVLCQIPPKVCPNGQYLVYDDCGCCQYCSEKPKTGPCGTCGVDVICKESQPICTNGIIALDYCGCCKVCKSILGVNEKCTIEEPTFSVCAAELKCFEGRCVSPKCMKGT</sequence>
<evidence type="ECO:0000259" key="2">
    <source>
        <dbReference type="PROSITE" id="PS00652"/>
    </source>
</evidence>
<dbReference type="RefSeq" id="XP_030768342.1">
    <property type="nucleotide sequence ID" value="XM_030912482.1"/>
</dbReference>